<feature type="compositionally biased region" description="Gly residues" evidence="8">
    <location>
        <begin position="1"/>
        <end position="12"/>
    </location>
</feature>
<dbReference type="GO" id="GO:0000976">
    <property type="term" value="F:transcription cis-regulatory region binding"/>
    <property type="evidence" value="ECO:0007669"/>
    <property type="project" value="TreeGrafter"/>
</dbReference>
<keyword evidence="3" id="KW-0805">Transcription regulation</keyword>
<name>A0A2I2KYA6_9ACTN</name>
<accession>A0A2I2KYA6</accession>
<gene>
    <name evidence="11" type="ORF">FRACA_50033</name>
</gene>
<dbReference type="SMART" id="SM00862">
    <property type="entry name" value="Trans_reg_C"/>
    <property type="match status" value="1"/>
</dbReference>
<evidence type="ECO:0000256" key="8">
    <source>
        <dbReference type="SAM" id="MobiDB-lite"/>
    </source>
</evidence>
<dbReference type="SUPFAM" id="SSF52172">
    <property type="entry name" value="CheY-like"/>
    <property type="match status" value="1"/>
</dbReference>
<dbReference type="RefSeq" id="WP_341477268.1">
    <property type="nucleotide sequence ID" value="NZ_FZMO01000445.1"/>
</dbReference>
<dbReference type="InterPro" id="IPR016032">
    <property type="entry name" value="Sig_transdc_resp-reg_C-effctor"/>
</dbReference>
<feature type="compositionally biased region" description="Low complexity" evidence="8">
    <location>
        <begin position="32"/>
        <end position="49"/>
    </location>
</feature>
<dbReference type="InterPro" id="IPR001789">
    <property type="entry name" value="Sig_transdc_resp-reg_receiver"/>
</dbReference>
<keyword evidence="2" id="KW-0902">Two-component regulatory system</keyword>
<evidence type="ECO:0000313" key="12">
    <source>
        <dbReference type="Proteomes" id="UP000234331"/>
    </source>
</evidence>
<keyword evidence="5" id="KW-0804">Transcription</keyword>
<dbReference type="GO" id="GO:0006355">
    <property type="term" value="P:regulation of DNA-templated transcription"/>
    <property type="evidence" value="ECO:0007669"/>
    <property type="project" value="InterPro"/>
</dbReference>
<evidence type="ECO:0000256" key="3">
    <source>
        <dbReference type="ARBA" id="ARBA00023015"/>
    </source>
</evidence>
<protein>
    <submittedName>
        <fullName evidence="11">Response regulator with CheY-like receiver domain and winged-helix DNA-binding domain (Modular protein)</fullName>
    </submittedName>
</protein>
<dbReference type="EMBL" id="FZMO01000445">
    <property type="protein sequence ID" value="SNQ50645.1"/>
    <property type="molecule type" value="Genomic_DNA"/>
</dbReference>
<dbReference type="InterPro" id="IPR001867">
    <property type="entry name" value="OmpR/PhoB-type_DNA-bd"/>
</dbReference>
<feature type="compositionally biased region" description="Pro residues" evidence="8">
    <location>
        <begin position="50"/>
        <end position="62"/>
    </location>
</feature>
<evidence type="ECO:0000259" key="10">
    <source>
        <dbReference type="PROSITE" id="PS51755"/>
    </source>
</evidence>
<dbReference type="Gene3D" id="1.10.10.10">
    <property type="entry name" value="Winged helix-like DNA-binding domain superfamily/Winged helix DNA-binding domain"/>
    <property type="match status" value="1"/>
</dbReference>
<dbReference type="PROSITE" id="PS50110">
    <property type="entry name" value="RESPONSE_REGULATORY"/>
    <property type="match status" value="1"/>
</dbReference>
<keyword evidence="1" id="KW-0597">Phosphoprotein</keyword>
<feature type="domain" description="Response regulatory" evidence="9">
    <location>
        <begin position="96"/>
        <end position="212"/>
    </location>
</feature>
<evidence type="ECO:0000313" key="11">
    <source>
        <dbReference type="EMBL" id="SNQ50645.1"/>
    </source>
</evidence>
<evidence type="ECO:0000256" key="6">
    <source>
        <dbReference type="PROSITE-ProRule" id="PRU00169"/>
    </source>
</evidence>
<reference evidence="11 12" key="1">
    <citation type="submission" date="2017-06" db="EMBL/GenBank/DDBJ databases">
        <authorList>
            <person name="Kim H.J."/>
            <person name="Triplett B.A."/>
        </authorList>
    </citation>
    <scope>NUCLEOTIDE SEQUENCE [LARGE SCALE GENOMIC DNA]</scope>
    <source>
        <strain evidence="11">FRACA_ARgP5</strain>
    </source>
</reference>
<dbReference type="Pfam" id="PF00072">
    <property type="entry name" value="Response_reg"/>
    <property type="match status" value="1"/>
</dbReference>
<keyword evidence="4 7" id="KW-0238">DNA-binding</keyword>
<dbReference type="InterPro" id="IPR011006">
    <property type="entry name" value="CheY-like_superfamily"/>
</dbReference>
<proteinExistence type="predicted"/>
<dbReference type="Pfam" id="PF00486">
    <property type="entry name" value="Trans_reg_C"/>
    <property type="match status" value="1"/>
</dbReference>
<dbReference type="InterPro" id="IPR036388">
    <property type="entry name" value="WH-like_DNA-bd_sf"/>
</dbReference>
<dbReference type="GO" id="GO:0032993">
    <property type="term" value="C:protein-DNA complex"/>
    <property type="evidence" value="ECO:0007669"/>
    <property type="project" value="TreeGrafter"/>
</dbReference>
<dbReference type="Gene3D" id="3.40.50.2300">
    <property type="match status" value="1"/>
</dbReference>
<dbReference type="AlphaFoldDB" id="A0A2I2KYA6"/>
<dbReference type="GO" id="GO:0000156">
    <property type="term" value="F:phosphorelay response regulator activity"/>
    <property type="evidence" value="ECO:0007669"/>
    <property type="project" value="TreeGrafter"/>
</dbReference>
<feature type="domain" description="OmpR/PhoB-type" evidence="10">
    <location>
        <begin position="226"/>
        <end position="324"/>
    </location>
</feature>
<comment type="caution">
    <text evidence="6">Lacks conserved residue(s) required for the propagation of feature annotation.</text>
</comment>
<evidence type="ECO:0000256" key="7">
    <source>
        <dbReference type="PROSITE-ProRule" id="PRU01091"/>
    </source>
</evidence>
<dbReference type="Proteomes" id="UP000234331">
    <property type="component" value="Unassembled WGS sequence"/>
</dbReference>
<dbReference type="PANTHER" id="PTHR48111:SF1">
    <property type="entry name" value="TWO-COMPONENT RESPONSE REGULATOR ORR33"/>
    <property type="match status" value="1"/>
</dbReference>
<dbReference type="PROSITE" id="PS51755">
    <property type="entry name" value="OMPR_PHOB"/>
    <property type="match status" value="1"/>
</dbReference>
<evidence type="ECO:0000259" key="9">
    <source>
        <dbReference type="PROSITE" id="PS50110"/>
    </source>
</evidence>
<evidence type="ECO:0000256" key="5">
    <source>
        <dbReference type="ARBA" id="ARBA00023163"/>
    </source>
</evidence>
<dbReference type="GO" id="GO:0005829">
    <property type="term" value="C:cytosol"/>
    <property type="evidence" value="ECO:0007669"/>
    <property type="project" value="TreeGrafter"/>
</dbReference>
<evidence type="ECO:0000256" key="1">
    <source>
        <dbReference type="ARBA" id="ARBA00022553"/>
    </source>
</evidence>
<dbReference type="SMART" id="SM00448">
    <property type="entry name" value="REC"/>
    <property type="match status" value="1"/>
</dbReference>
<sequence length="330" mass="33521">MLPGRRGSGPPGGVDRDTVPAARPSHADQAGTAAAATPLPTRPAPAAALPTPPRPAPEPPTSSAPAASVRATLAQPASAPRPTATVRAAAITAPGRPALLIADCDVDDEMVDAIIGGGVEVSVVADGALALLEIGLQQPAALLISARLPVVDGVTVVRTVRSVPGHDEVPILLAVGPDDRPAAAAGLDAGASACVGKPYRVPEVLAMVGGLGSGRPGGPSSRAPGADVLRGGLVMLDRAAHEVRLDGALVAVPPREFRLLALLLEQAGRVVPRETLLREVWGSADTETNTLAVHVRRLRRRLGETAGQPTVIESIRGVGYRFRLAAPELG</sequence>
<organism evidence="11 12">
    <name type="scientific">Frankia canadensis</name>
    <dbReference type="NCBI Taxonomy" id="1836972"/>
    <lineage>
        <taxon>Bacteria</taxon>
        <taxon>Bacillati</taxon>
        <taxon>Actinomycetota</taxon>
        <taxon>Actinomycetes</taxon>
        <taxon>Frankiales</taxon>
        <taxon>Frankiaceae</taxon>
        <taxon>Frankia</taxon>
    </lineage>
</organism>
<dbReference type="SUPFAM" id="SSF46894">
    <property type="entry name" value="C-terminal effector domain of the bipartite response regulators"/>
    <property type="match status" value="1"/>
</dbReference>
<evidence type="ECO:0000256" key="4">
    <source>
        <dbReference type="ARBA" id="ARBA00023125"/>
    </source>
</evidence>
<evidence type="ECO:0000256" key="2">
    <source>
        <dbReference type="ARBA" id="ARBA00023012"/>
    </source>
</evidence>
<dbReference type="PANTHER" id="PTHR48111">
    <property type="entry name" value="REGULATOR OF RPOS"/>
    <property type="match status" value="1"/>
</dbReference>
<feature type="region of interest" description="Disordered" evidence="8">
    <location>
        <begin position="1"/>
        <end position="82"/>
    </location>
</feature>
<dbReference type="CDD" id="cd00383">
    <property type="entry name" value="trans_reg_C"/>
    <property type="match status" value="1"/>
</dbReference>
<keyword evidence="12" id="KW-1185">Reference proteome</keyword>
<dbReference type="InterPro" id="IPR039420">
    <property type="entry name" value="WalR-like"/>
</dbReference>
<feature type="DNA-binding region" description="OmpR/PhoB-type" evidence="7">
    <location>
        <begin position="226"/>
        <end position="324"/>
    </location>
</feature>